<dbReference type="EC" id="3.4.25.1" evidence="9"/>
<protein>
    <recommendedName>
        <fullName evidence="9">Proteasome subunit beta</fullName>
        <ecNumber evidence="9">3.4.25.1</ecNumber>
    </recommendedName>
    <alternativeName>
        <fullName evidence="9">20S proteasome beta subunit</fullName>
    </alternativeName>
    <alternativeName>
        <fullName evidence="9">Proteasome core protein PsmB</fullName>
    </alternativeName>
</protein>
<dbReference type="GO" id="GO:0004298">
    <property type="term" value="F:threonine-type endopeptidase activity"/>
    <property type="evidence" value="ECO:0007669"/>
    <property type="project" value="UniProtKB-UniRule"/>
</dbReference>
<dbReference type="InterPro" id="IPR019983">
    <property type="entry name" value="Pept_T1A_Psome_bsu_arc"/>
</dbReference>
<keyword evidence="5 9" id="KW-0378">Hydrolase</keyword>
<keyword evidence="6 9" id="KW-0068">Autocatalytic cleavage</keyword>
<evidence type="ECO:0000256" key="8">
    <source>
        <dbReference type="ARBA" id="ARBA00023145"/>
    </source>
</evidence>
<dbReference type="STRING" id="591019.Shell_1533"/>
<dbReference type="KEGG" id="shc:Shell_1533"/>
<keyword evidence="7 9" id="KW-0647">Proteasome</keyword>
<evidence type="ECO:0000313" key="11">
    <source>
        <dbReference type="Proteomes" id="UP000002573"/>
    </source>
</evidence>
<comment type="subcellular location">
    <subcellularLocation>
        <location evidence="9">Cytoplasm</location>
    </subcellularLocation>
</comment>
<evidence type="ECO:0000256" key="4">
    <source>
        <dbReference type="ARBA" id="ARBA00022698"/>
    </source>
</evidence>
<keyword evidence="4 9" id="KW-0888">Threonine protease</keyword>
<evidence type="ECO:0000256" key="6">
    <source>
        <dbReference type="ARBA" id="ARBA00022813"/>
    </source>
</evidence>
<proteinExistence type="inferred from homology"/>
<dbReference type="PANTHER" id="PTHR32194:SF0">
    <property type="entry name" value="ATP-DEPENDENT PROTEASE SUBUNIT HSLV"/>
    <property type="match status" value="1"/>
</dbReference>
<comment type="similarity">
    <text evidence="9">Belongs to the peptidase T1B family.</text>
</comment>
<dbReference type="PROSITE" id="PS00854">
    <property type="entry name" value="PROTEASOME_BETA_1"/>
    <property type="match status" value="1"/>
</dbReference>
<dbReference type="HOGENOM" id="CLU_035750_7_2_2"/>
<dbReference type="PROSITE" id="PS51476">
    <property type="entry name" value="PROTEASOME_BETA_2"/>
    <property type="match status" value="1"/>
</dbReference>
<dbReference type="Proteomes" id="UP000002573">
    <property type="component" value="Chromosome"/>
</dbReference>
<dbReference type="eggNOG" id="arCOG00970">
    <property type="taxonomic scope" value="Archaea"/>
</dbReference>
<organism evidence="10 11">
    <name type="scientific">Staphylothermus hellenicus (strain DSM 12710 / JCM 10830 / BK20S6-10-b1 / P8)</name>
    <dbReference type="NCBI Taxonomy" id="591019"/>
    <lineage>
        <taxon>Archaea</taxon>
        <taxon>Thermoproteota</taxon>
        <taxon>Thermoprotei</taxon>
        <taxon>Desulfurococcales</taxon>
        <taxon>Desulfurococcaceae</taxon>
        <taxon>Staphylothermus</taxon>
    </lineage>
</organism>
<feature type="chain" id="PRO_5023413451" description="Proteasome subunit beta" evidence="9">
    <location>
        <begin position="20"/>
        <end position="215"/>
    </location>
</feature>
<dbReference type="PRINTS" id="PR00141">
    <property type="entry name" value="PROTEASOME"/>
</dbReference>
<dbReference type="NCBIfam" id="TIGR03634">
    <property type="entry name" value="arc_protsome_B"/>
    <property type="match status" value="1"/>
</dbReference>
<sequence length="215" mass="23666">MIIVSTTVFNGVFVMSSLPGTVLGIKANNGIVIAGEKRLTYDGYVLSKNTRKVHPITKHVGIGFAGLVGDAQFIIRALRLEAENYKLQLEREIRVRGLAKILSLLLYSYKLAPLMTEIVVGGYDDKGPQIYVLDPVGSLIEDKYVALGSGGPIALGIIEKEYREDIDIDEAEKLAVSAIREAIERDAVSGDGVDVLRITEEGYSLREYMFRRETS</sequence>
<dbReference type="AlphaFoldDB" id="D7DA25"/>
<dbReference type="InterPro" id="IPR023333">
    <property type="entry name" value="Proteasome_suB-type"/>
</dbReference>
<comment type="activity regulation">
    <text evidence="9">The formation of the proteasomal ATPase PAN-20S proteasome complex, via the docking of the C-termini of PAN into the intersubunit pockets in the alpha-rings, triggers opening of the gate for substrate entry. Interconversion between the open-gate and close-gate conformations leads to a dynamic regulation of the 20S proteasome proteolysis activity.</text>
</comment>
<keyword evidence="2 9" id="KW-0963">Cytoplasm</keyword>
<evidence type="ECO:0000256" key="5">
    <source>
        <dbReference type="ARBA" id="ARBA00022801"/>
    </source>
</evidence>
<evidence type="ECO:0000256" key="2">
    <source>
        <dbReference type="ARBA" id="ARBA00022490"/>
    </source>
</evidence>
<dbReference type="InterPro" id="IPR000243">
    <property type="entry name" value="Pept_T1A_subB"/>
</dbReference>
<dbReference type="PANTHER" id="PTHR32194">
    <property type="entry name" value="METALLOPROTEASE TLDD"/>
    <property type="match status" value="1"/>
</dbReference>
<gene>
    <name evidence="9" type="primary">psmB</name>
    <name evidence="10" type="ordered locus">Shell_1533</name>
</gene>
<dbReference type="GO" id="GO:0010498">
    <property type="term" value="P:proteasomal protein catabolic process"/>
    <property type="evidence" value="ECO:0007669"/>
    <property type="project" value="UniProtKB-UniRule"/>
</dbReference>
<comment type="catalytic activity">
    <reaction evidence="1 9">
        <text>Cleavage of peptide bonds with very broad specificity.</text>
        <dbReference type="EC" id="3.4.25.1"/>
    </reaction>
</comment>
<keyword evidence="3 9" id="KW-0645">Protease</keyword>
<name>D7DA25_STAHD</name>
<dbReference type="GO" id="GO:0005737">
    <property type="term" value="C:cytoplasm"/>
    <property type="evidence" value="ECO:0007669"/>
    <property type="project" value="UniProtKB-SubCell"/>
</dbReference>
<keyword evidence="11" id="KW-1185">Reference proteome</keyword>
<dbReference type="Gene3D" id="3.60.20.10">
    <property type="entry name" value="Glutamine Phosphoribosylpyrophosphate, subunit 1, domain 1"/>
    <property type="match status" value="1"/>
</dbReference>
<dbReference type="InterPro" id="IPR001353">
    <property type="entry name" value="Proteasome_sua/b"/>
</dbReference>
<reference evidence="11" key="1">
    <citation type="submission" date="2010-05" db="EMBL/GenBank/DDBJ databases">
        <title>Complete sequence of Staphylothermus hellenicus DSM 12710.</title>
        <authorList>
            <consortium name="US DOE Joint Genome Institute"/>
            <person name="Lucas S."/>
            <person name="Copeland A."/>
            <person name="Lapidus A."/>
            <person name="Cheng J.-F."/>
            <person name="Bruce D."/>
            <person name="Goodwin L."/>
            <person name="Pitluck S."/>
            <person name="Davenport K."/>
            <person name="Detter J.C."/>
            <person name="Han C."/>
            <person name="Tapia R."/>
            <person name="Larimer F."/>
            <person name="Land M."/>
            <person name="Hauser L."/>
            <person name="Kyrpides N."/>
            <person name="Mikhailova N."/>
            <person name="Anderson I.J."/>
            <person name="Woyke T."/>
        </authorList>
    </citation>
    <scope>NUCLEOTIDE SEQUENCE [LARGE SCALE GENOMIC DNA]</scope>
    <source>
        <strain evidence="11">DSM 12710 / JCM 10830 / BK20S6-10-b1 / P8</strain>
    </source>
</reference>
<dbReference type="Pfam" id="PF00227">
    <property type="entry name" value="Proteasome"/>
    <property type="match status" value="1"/>
</dbReference>
<evidence type="ECO:0000256" key="3">
    <source>
        <dbReference type="ARBA" id="ARBA00022670"/>
    </source>
</evidence>
<dbReference type="InterPro" id="IPR016050">
    <property type="entry name" value="Proteasome_bsu_CS"/>
</dbReference>
<dbReference type="InterPro" id="IPR029055">
    <property type="entry name" value="Ntn_hydrolases_N"/>
</dbReference>
<feature type="propeptide" id="PRO_5005044372" description="Removed in mature form; by autocatalysis" evidence="9">
    <location>
        <begin position="1"/>
        <end position="19"/>
    </location>
</feature>
<dbReference type="EMBL" id="CP002051">
    <property type="protein sequence ID" value="ADI32621.1"/>
    <property type="molecule type" value="Genomic_DNA"/>
</dbReference>
<evidence type="ECO:0000256" key="1">
    <source>
        <dbReference type="ARBA" id="ARBA00001198"/>
    </source>
</evidence>
<comment type="function">
    <text evidence="9">Component of the proteasome core, a large protease complex with broad specificity involved in protein degradation.</text>
</comment>
<dbReference type="HAMAP" id="MF_02113_A">
    <property type="entry name" value="Proteasome_B_A"/>
    <property type="match status" value="1"/>
</dbReference>
<dbReference type="SUPFAM" id="SSF56235">
    <property type="entry name" value="N-terminal nucleophile aminohydrolases (Ntn hydrolases)"/>
    <property type="match status" value="1"/>
</dbReference>
<accession>D7DA25</accession>
<evidence type="ECO:0000256" key="9">
    <source>
        <dbReference type="HAMAP-Rule" id="MF_02113"/>
    </source>
</evidence>
<comment type="subunit">
    <text evidence="9">The 20S proteasome core is composed of 14 alpha and 14 beta subunits that assemble into four stacked heptameric rings, resulting in a barrel-shaped structure. The two inner rings, each composed of seven catalytic beta subunits, are sandwiched by two outer rings, each composed of seven alpha subunits. The catalytic chamber with the active sites is on the inside of the barrel. Has a gated structure, the ends of the cylinder being occluded by the N-termini of the alpha-subunits. Is capped at one or both ends by the proteasome regulatory ATPase, PAN.</text>
</comment>
<reference evidence="10 11" key="2">
    <citation type="journal article" date="2011" name="Stand. Genomic Sci.">
        <title>Complete genome sequence of Staphylothermus hellenicus P8.</title>
        <authorList>
            <person name="Anderson I."/>
            <person name="Wirth R."/>
            <person name="Lucas S."/>
            <person name="Copeland A."/>
            <person name="Lapidus A."/>
            <person name="Cheng J.F."/>
            <person name="Goodwin L."/>
            <person name="Pitluck S."/>
            <person name="Davenport K."/>
            <person name="Detter J.C."/>
            <person name="Han C."/>
            <person name="Tapia R."/>
            <person name="Land M."/>
            <person name="Hauser L."/>
            <person name="Pati A."/>
            <person name="Mikhailova N."/>
            <person name="Woyke T."/>
            <person name="Klenk H.P."/>
            <person name="Kyrpides N."/>
            <person name="Ivanova N."/>
        </authorList>
    </citation>
    <scope>NUCLEOTIDE SEQUENCE [LARGE SCALE GENOMIC DNA]</scope>
    <source>
        <strain evidence="11">DSM 12710 / JCM 10830 / BK20S6-10-b1 / P8</strain>
    </source>
</reference>
<evidence type="ECO:0000313" key="10">
    <source>
        <dbReference type="EMBL" id="ADI32621.1"/>
    </source>
</evidence>
<evidence type="ECO:0000256" key="7">
    <source>
        <dbReference type="ARBA" id="ARBA00022942"/>
    </source>
</evidence>
<dbReference type="GO" id="GO:0019774">
    <property type="term" value="C:proteasome core complex, beta-subunit complex"/>
    <property type="evidence" value="ECO:0007669"/>
    <property type="project" value="UniProtKB-UniRule"/>
</dbReference>
<keyword evidence="8 9" id="KW-0865">Zymogen</keyword>
<comment type="caution">
    <text evidence="9">Lacks conserved residue(s) required for the propagation of feature annotation.</text>
</comment>